<sequence>MSNYDYNKGYRWFRFQKDSSIDSSLPPLSSYRSMREVSPLLWMSHAEHVANNERGHVHTDTGLLSKSNDNASLHLPIILAASISNASNASPTLKEHSTVDVGEHNTEPVHMDTLGCSLYVPTPTLLLGCEKGQTEHDGFPRAVSSHNSGTKRTPAHKVRTKRAMRKNTKGLPCIGPQKNLDDCLFIQNGIQRFPANHKGFLSQDKEKEIKEWINKSNK</sequence>
<accession>A0ABN8PV04</accession>
<reference evidence="1 2" key="1">
    <citation type="submission" date="2022-05" db="EMBL/GenBank/DDBJ databases">
        <authorList>
            <consortium name="Genoscope - CEA"/>
            <person name="William W."/>
        </authorList>
    </citation>
    <scope>NUCLEOTIDE SEQUENCE [LARGE SCALE GENOMIC DNA]</scope>
</reference>
<evidence type="ECO:0000313" key="1">
    <source>
        <dbReference type="EMBL" id="CAH3149316.1"/>
    </source>
</evidence>
<protein>
    <submittedName>
        <fullName evidence="1">Uncharacterized protein</fullName>
    </submittedName>
</protein>
<organism evidence="1 2">
    <name type="scientific">Porites lobata</name>
    <dbReference type="NCBI Taxonomy" id="104759"/>
    <lineage>
        <taxon>Eukaryota</taxon>
        <taxon>Metazoa</taxon>
        <taxon>Cnidaria</taxon>
        <taxon>Anthozoa</taxon>
        <taxon>Hexacorallia</taxon>
        <taxon>Scleractinia</taxon>
        <taxon>Fungiina</taxon>
        <taxon>Poritidae</taxon>
        <taxon>Porites</taxon>
    </lineage>
</organism>
<proteinExistence type="predicted"/>
<name>A0ABN8PV04_9CNID</name>
<dbReference type="EMBL" id="CALNXK010000086">
    <property type="protein sequence ID" value="CAH3149316.1"/>
    <property type="molecule type" value="Genomic_DNA"/>
</dbReference>
<dbReference type="Proteomes" id="UP001159405">
    <property type="component" value="Unassembled WGS sequence"/>
</dbReference>
<keyword evidence="2" id="KW-1185">Reference proteome</keyword>
<evidence type="ECO:0000313" key="2">
    <source>
        <dbReference type="Proteomes" id="UP001159405"/>
    </source>
</evidence>
<comment type="caution">
    <text evidence="1">The sequence shown here is derived from an EMBL/GenBank/DDBJ whole genome shotgun (WGS) entry which is preliminary data.</text>
</comment>
<gene>
    <name evidence="1" type="ORF">PLOB_00047069</name>
</gene>